<keyword evidence="7" id="KW-1185">Reference proteome</keyword>
<evidence type="ECO:0000259" key="5">
    <source>
        <dbReference type="PROSITE" id="PS51319"/>
    </source>
</evidence>
<comment type="subcellular location">
    <subcellularLocation>
        <location evidence="1 3">Nucleus</location>
    </subcellularLocation>
</comment>
<keyword evidence="2 3" id="KW-0539">Nucleus</keyword>
<feature type="domain" description="TFIIS N-terminal" evidence="5">
    <location>
        <begin position="98"/>
        <end position="175"/>
    </location>
</feature>
<evidence type="ECO:0000313" key="6">
    <source>
        <dbReference type="EMBL" id="KAK9910580.1"/>
    </source>
</evidence>
<feature type="compositionally biased region" description="Basic and acidic residues" evidence="4">
    <location>
        <begin position="298"/>
        <end position="307"/>
    </location>
</feature>
<evidence type="ECO:0000256" key="1">
    <source>
        <dbReference type="ARBA" id="ARBA00004123"/>
    </source>
</evidence>
<dbReference type="CDD" id="cd00183">
    <property type="entry name" value="TFIIS_I"/>
    <property type="match status" value="1"/>
</dbReference>
<dbReference type="GO" id="GO:0005634">
    <property type="term" value="C:nucleus"/>
    <property type="evidence" value="ECO:0007669"/>
    <property type="project" value="UniProtKB-SubCell"/>
</dbReference>
<dbReference type="Proteomes" id="UP001457282">
    <property type="component" value="Unassembled WGS sequence"/>
</dbReference>
<dbReference type="SMART" id="SM00509">
    <property type="entry name" value="TFS2N"/>
    <property type="match status" value="1"/>
</dbReference>
<dbReference type="InterPro" id="IPR003617">
    <property type="entry name" value="TFIIS/CRSP70_N_sub"/>
</dbReference>
<dbReference type="PANTHER" id="PTHR46554:SF2">
    <property type="entry name" value="TFIIS N-TERMINAL DOMAIN-CONTAINING PROTEIN"/>
    <property type="match status" value="1"/>
</dbReference>
<dbReference type="SUPFAM" id="SSF47676">
    <property type="entry name" value="Conserved domain common to transcription factors TFIIS, elongin A, CRSP70"/>
    <property type="match status" value="1"/>
</dbReference>
<feature type="region of interest" description="Disordered" evidence="4">
    <location>
        <begin position="264"/>
        <end position="307"/>
    </location>
</feature>
<dbReference type="PROSITE" id="PS51319">
    <property type="entry name" value="TFIIS_N"/>
    <property type="match status" value="1"/>
</dbReference>
<evidence type="ECO:0000313" key="7">
    <source>
        <dbReference type="Proteomes" id="UP001457282"/>
    </source>
</evidence>
<sequence>MARTKSRPLNYWRNYFTTAKDSNIFDIINHAITVAASDFPKDFSLQRDAIVARLSSIQSSGSDEELDHGGCKSEALIEADVSKESNISHDEVNRASTDEVLRIKEIFQNGNEEEDNEVSMLKSLARLKMVAMTVEILEATAIGKVVSGLKKHGSKQIRDLARTIVDGWKVMVDEYLVTQKAKQQSSSDVLGEQNKSEQPVIKKQEVVAAKPSKASNNNETKMQCLDDEVAVQVKIEDTKRKLHQCYEHFENKKRQRMIQVLDDLPKPGPKLGSHTTNRHGKKPAGSAHGRISNKLLKLKKEDSLACK</sequence>
<dbReference type="AlphaFoldDB" id="A0AAW1VS60"/>
<dbReference type="PANTHER" id="PTHR46554">
    <property type="entry name" value="MEDIATOR OF RNA POLYMERASE II TRANSCRIPTION SUBUNIT 26A-RELATED"/>
    <property type="match status" value="1"/>
</dbReference>
<reference evidence="6 7" key="1">
    <citation type="journal article" date="2023" name="G3 (Bethesda)">
        <title>A chromosome-length genome assembly and annotation of blackberry (Rubus argutus, cv. 'Hillquist').</title>
        <authorList>
            <person name="Bruna T."/>
            <person name="Aryal R."/>
            <person name="Dudchenko O."/>
            <person name="Sargent D.J."/>
            <person name="Mead D."/>
            <person name="Buti M."/>
            <person name="Cavallini A."/>
            <person name="Hytonen T."/>
            <person name="Andres J."/>
            <person name="Pham M."/>
            <person name="Weisz D."/>
            <person name="Mascagni F."/>
            <person name="Usai G."/>
            <person name="Natali L."/>
            <person name="Bassil N."/>
            <person name="Fernandez G.E."/>
            <person name="Lomsadze A."/>
            <person name="Armour M."/>
            <person name="Olukolu B."/>
            <person name="Poorten T."/>
            <person name="Britton C."/>
            <person name="Davik J."/>
            <person name="Ashrafi H."/>
            <person name="Aiden E.L."/>
            <person name="Borodovsky M."/>
            <person name="Worthington M."/>
        </authorList>
    </citation>
    <scope>NUCLEOTIDE SEQUENCE [LARGE SCALE GENOMIC DNA]</scope>
    <source>
        <strain evidence="6">PI 553951</strain>
    </source>
</reference>
<name>A0AAW1VS60_RUBAR</name>
<dbReference type="InterPro" id="IPR035441">
    <property type="entry name" value="TFIIS/LEDGF_dom_sf"/>
</dbReference>
<dbReference type="Gene3D" id="1.20.930.10">
    <property type="entry name" value="Conserved domain common to transcription factors TFIIS, elongin A, CRSP70"/>
    <property type="match status" value="1"/>
</dbReference>
<evidence type="ECO:0000256" key="4">
    <source>
        <dbReference type="SAM" id="MobiDB-lite"/>
    </source>
</evidence>
<comment type="caution">
    <text evidence="6">The sequence shown here is derived from an EMBL/GenBank/DDBJ whole genome shotgun (WGS) entry which is preliminary data.</text>
</comment>
<gene>
    <name evidence="6" type="ORF">M0R45_034536</name>
</gene>
<evidence type="ECO:0000256" key="3">
    <source>
        <dbReference type="PROSITE-ProRule" id="PRU00649"/>
    </source>
</evidence>
<dbReference type="EMBL" id="JBEDUW010000007">
    <property type="protein sequence ID" value="KAK9910580.1"/>
    <property type="molecule type" value="Genomic_DNA"/>
</dbReference>
<dbReference type="InterPro" id="IPR017923">
    <property type="entry name" value="TFIIS_N"/>
</dbReference>
<accession>A0AAW1VS60</accession>
<protein>
    <recommendedName>
        <fullName evidence="5">TFIIS N-terminal domain-containing protein</fullName>
    </recommendedName>
</protein>
<evidence type="ECO:0000256" key="2">
    <source>
        <dbReference type="ARBA" id="ARBA00023242"/>
    </source>
</evidence>
<organism evidence="6 7">
    <name type="scientific">Rubus argutus</name>
    <name type="common">Southern blackberry</name>
    <dbReference type="NCBI Taxonomy" id="59490"/>
    <lineage>
        <taxon>Eukaryota</taxon>
        <taxon>Viridiplantae</taxon>
        <taxon>Streptophyta</taxon>
        <taxon>Embryophyta</taxon>
        <taxon>Tracheophyta</taxon>
        <taxon>Spermatophyta</taxon>
        <taxon>Magnoliopsida</taxon>
        <taxon>eudicotyledons</taxon>
        <taxon>Gunneridae</taxon>
        <taxon>Pentapetalae</taxon>
        <taxon>rosids</taxon>
        <taxon>fabids</taxon>
        <taxon>Rosales</taxon>
        <taxon>Rosaceae</taxon>
        <taxon>Rosoideae</taxon>
        <taxon>Rosoideae incertae sedis</taxon>
        <taxon>Rubus</taxon>
    </lineage>
</organism>
<proteinExistence type="predicted"/>
<dbReference type="Pfam" id="PF08711">
    <property type="entry name" value="Med26"/>
    <property type="match status" value="1"/>
</dbReference>